<feature type="transmembrane region" description="Helical" evidence="2">
    <location>
        <begin position="183"/>
        <end position="201"/>
    </location>
</feature>
<keyword evidence="2" id="KW-0472">Membrane</keyword>
<keyword evidence="5" id="KW-1185">Reference proteome</keyword>
<keyword evidence="2" id="KW-1133">Transmembrane helix</keyword>
<feature type="signal peptide" evidence="3">
    <location>
        <begin position="1"/>
        <end position="27"/>
    </location>
</feature>
<accession>A0A5E4MR61</accession>
<evidence type="ECO:0000256" key="1">
    <source>
        <dbReference type="SAM" id="MobiDB-lite"/>
    </source>
</evidence>
<evidence type="ECO:0000313" key="4">
    <source>
        <dbReference type="EMBL" id="VVC33939.1"/>
    </source>
</evidence>
<evidence type="ECO:0000256" key="2">
    <source>
        <dbReference type="SAM" id="Phobius"/>
    </source>
</evidence>
<name>A0A5E4MR61_9HEMI</name>
<proteinExistence type="predicted"/>
<protein>
    <submittedName>
        <fullName evidence="4">Uncharacterized protein</fullName>
    </submittedName>
</protein>
<sequence>MPDFPTRHCCGPRALVLILLQLHSTTATGFWTSDGRTALGLSGTVARALNRIRASARDQRLADGLWLERSTPVDGAAEPTTGASSKRPPADLLELADAVFDTHRLSWRNAIVPGIDFNVCKDRTQTYRFYVARNAKNSNGDTATRTFGVQRRRMQLIMLPIMYKLGVITTLLTGLTVLSLKGVTIGVILLMLAVTSIVARLHPPKYGAYGGGGGGWYAAASPWSGHDPFDRSSSQQQQSPDKNIHVHVHTAPGPAVSSAGMAMYRGPSAYDRDGSGPADDGGGGASYWNRGNDDYYYEAAAINHNNNYYYHNRPINNGAGPVESTTVSSVYHRWLG</sequence>
<dbReference type="OrthoDB" id="6611212at2759"/>
<organism evidence="4 5">
    <name type="scientific">Cinara cedri</name>
    <dbReference type="NCBI Taxonomy" id="506608"/>
    <lineage>
        <taxon>Eukaryota</taxon>
        <taxon>Metazoa</taxon>
        <taxon>Ecdysozoa</taxon>
        <taxon>Arthropoda</taxon>
        <taxon>Hexapoda</taxon>
        <taxon>Insecta</taxon>
        <taxon>Pterygota</taxon>
        <taxon>Neoptera</taxon>
        <taxon>Paraneoptera</taxon>
        <taxon>Hemiptera</taxon>
        <taxon>Sternorrhyncha</taxon>
        <taxon>Aphidomorpha</taxon>
        <taxon>Aphidoidea</taxon>
        <taxon>Aphididae</taxon>
        <taxon>Lachninae</taxon>
        <taxon>Cinara</taxon>
    </lineage>
</organism>
<evidence type="ECO:0000256" key="3">
    <source>
        <dbReference type="SAM" id="SignalP"/>
    </source>
</evidence>
<reference evidence="4 5" key="1">
    <citation type="submission" date="2019-08" db="EMBL/GenBank/DDBJ databases">
        <authorList>
            <person name="Alioto T."/>
            <person name="Alioto T."/>
            <person name="Gomez Garrido J."/>
        </authorList>
    </citation>
    <scope>NUCLEOTIDE SEQUENCE [LARGE SCALE GENOMIC DNA]</scope>
</reference>
<feature type="transmembrane region" description="Helical" evidence="2">
    <location>
        <begin position="156"/>
        <end position="177"/>
    </location>
</feature>
<dbReference type="AlphaFoldDB" id="A0A5E4MR61"/>
<dbReference type="Proteomes" id="UP000325440">
    <property type="component" value="Unassembled WGS sequence"/>
</dbReference>
<feature type="chain" id="PRO_5022856386" evidence="3">
    <location>
        <begin position="28"/>
        <end position="336"/>
    </location>
</feature>
<feature type="region of interest" description="Disordered" evidence="1">
    <location>
        <begin position="227"/>
        <end position="248"/>
    </location>
</feature>
<keyword evidence="3" id="KW-0732">Signal</keyword>
<gene>
    <name evidence="4" type="ORF">CINCED_3A014933</name>
</gene>
<evidence type="ECO:0000313" key="5">
    <source>
        <dbReference type="Proteomes" id="UP000325440"/>
    </source>
</evidence>
<keyword evidence="2" id="KW-0812">Transmembrane</keyword>
<dbReference type="EMBL" id="CABPRJ010000979">
    <property type="protein sequence ID" value="VVC33939.1"/>
    <property type="molecule type" value="Genomic_DNA"/>
</dbReference>